<evidence type="ECO:0000259" key="5">
    <source>
        <dbReference type="PROSITE" id="PS50011"/>
    </source>
</evidence>
<comment type="caution">
    <text evidence="6">The sequence shown here is derived from an EMBL/GenBank/DDBJ whole genome shotgun (WGS) entry which is preliminary data.</text>
</comment>
<keyword evidence="4" id="KW-0812">Transmembrane</keyword>
<keyword evidence="7" id="KW-1185">Reference proteome</keyword>
<dbReference type="AlphaFoldDB" id="A0A9Q1KNC8"/>
<evidence type="ECO:0000313" key="7">
    <source>
        <dbReference type="Proteomes" id="UP001153076"/>
    </source>
</evidence>
<dbReference type="InterPro" id="IPR001245">
    <property type="entry name" value="Ser-Thr/Tyr_kinase_cat_dom"/>
</dbReference>
<dbReference type="PANTHER" id="PTHR47989">
    <property type="entry name" value="OS01G0750732 PROTEIN"/>
    <property type="match status" value="1"/>
</dbReference>
<dbReference type="Pfam" id="PF07714">
    <property type="entry name" value="PK_Tyr_Ser-Thr"/>
    <property type="match status" value="1"/>
</dbReference>
<accession>A0A9Q1KNC8</accession>
<dbReference type="GO" id="GO:0005524">
    <property type="term" value="F:ATP binding"/>
    <property type="evidence" value="ECO:0007669"/>
    <property type="project" value="UniProtKB-KW"/>
</dbReference>
<feature type="transmembrane region" description="Helical" evidence="4">
    <location>
        <begin position="52"/>
        <end position="76"/>
    </location>
</feature>
<dbReference type="InterPro" id="IPR000719">
    <property type="entry name" value="Prot_kinase_dom"/>
</dbReference>
<dbReference type="Gene3D" id="1.10.510.10">
    <property type="entry name" value="Transferase(Phosphotransferase) domain 1"/>
    <property type="match status" value="1"/>
</dbReference>
<keyword evidence="2" id="KW-0547">Nucleotide-binding</keyword>
<feature type="domain" description="Protein kinase" evidence="5">
    <location>
        <begin position="135"/>
        <end position="427"/>
    </location>
</feature>
<keyword evidence="4" id="KW-0472">Membrane</keyword>
<gene>
    <name evidence="6" type="ORF">Cgig2_019696</name>
</gene>
<sequence length="446" mass="49023">MVVLPICAICSVHSIAATVKEEVPISQVYGSIQPPLGMAEDGAENHTDSKKILLLSFGISSVLIGGLLLCLCCLWISRLKRSKNCTVKGQQPLDGVKGRPLVPILNKLNSLRMGGKKSNVSIFEYPVLEAATNNFEETSKIDDGAWGCVYKACIGENFIAAVKKLDGGCMEREFQNEVGWLSKIQHQNIVSLLGYCIHEESRFLVYEIMQNGSLDCQLHGKGVLSICIDLTTLFNYTYELLAGPPSGSALTWSLRMKIALDVARGLEYLHERCNPAVLHRDLKSSNILLDSNFNAKLSGFSSAVSVGTQNKNDLKISETSGYLAPEYMSDGKLTDKSDVYSFGVVLLELLTRRNPLEKMSLATHQSIVSWAMPQLTDRTKIKNIVDIVIRDKMDLKHLYQVAAVAVLCVQAEPSYRPLITDVLHSLIPLVPVELGGSLRLGDNPKQ</sequence>
<evidence type="ECO:0000256" key="3">
    <source>
        <dbReference type="ARBA" id="ARBA00022840"/>
    </source>
</evidence>
<keyword evidence="1" id="KW-0723">Serine/threonine-protein kinase</keyword>
<organism evidence="6 7">
    <name type="scientific">Carnegiea gigantea</name>
    <dbReference type="NCBI Taxonomy" id="171969"/>
    <lineage>
        <taxon>Eukaryota</taxon>
        <taxon>Viridiplantae</taxon>
        <taxon>Streptophyta</taxon>
        <taxon>Embryophyta</taxon>
        <taxon>Tracheophyta</taxon>
        <taxon>Spermatophyta</taxon>
        <taxon>Magnoliopsida</taxon>
        <taxon>eudicotyledons</taxon>
        <taxon>Gunneridae</taxon>
        <taxon>Pentapetalae</taxon>
        <taxon>Caryophyllales</taxon>
        <taxon>Cactineae</taxon>
        <taxon>Cactaceae</taxon>
        <taxon>Cactoideae</taxon>
        <taxon>Echinocereeae</taxon>
        <taxon>Carnegiea</taxon>
    </lineage>
</organism>
<dbReference type="FunFam" id="1.10.510.10:FF:000223">
    <property type="entry name" value="probable receptor-like protein kinase At1g80640"/>
    <property type="match status" value="1"/>
</dbReference>
<evidence type="ECO:0000313" key="6">
    <source>
        <dbReference type="EMBL" id="KAJ8446543.1"/>
    </source>
</evidence>
<dbReference type="OrthoDB" id="4062651at2759"/>
<dbReference type="PROSITE" id="PS50011">
    <property type="entry name" value="PROTEIN_KINASE_DOM"/>
    <property type="match status" value="1"/>
</dbReference>
<dbReference type="PANTHER" id="PTHR47989:SF55">
    <property type="entry name" value="PROTEIN KINASE DOMAIN-CONTAINING PROTEIN"/>
    <property type="match status" value="1"/>
</dbReference>
<dbReference type="SMART" id="SM00220">
    <property type="entry name" value="S_TKc"/>
    <property type="match status" value="1"/>
</dbReference>
<keyword evidence="1" id="KW-0808">Transferase</keyword>
<evidence type="ECO:0000256" key="4">
    <source>
        <dbReference type="SAM" id="Phobius"/>
    </source>
</evidence>
<keyword evidence="3" id="KW-0067">ATP-binding</keyword>
<keyword evidence="1" id="KW-0418">Kinase</keyword>
<dbReference type="GO" id="GO:0004674">
    <property type="term" value="F:protein serine/threonine kinase activity"/>
    <property type="evidence" value="ECO:0007669"/>
    <property type="project" value="UniProtKB-KW"/>
</dbReference>
<reference evidence="6" key="1">
    <citation type="submission" date="2022-04" db="EMBL/GenBank/DDBJ databases">
        <title>Carnegiea gigantea Genome sequencing and assembly v2.</title>
        <authorList>
            <person name="Copetti D."/>
            <person name="Sanderson M.J."/>
            <person name="Burquez A."/>
            <person name="Wojciechowski M.F."/>
        </authorList>
    </citation>
    <scope>NUCLEOTIDE SEQUENCE</scope>
    <source>
        <strain evidence="6">SGP5-SGP5p</strain>
        <tissue evidence="6">Aerial part</tissue>
    </source>
</reference>
<proteinExistence type="predicted"/>
<dbReference type="InterPro" id="IPR008271">
    <property type="entry name" value="Ser/Thr_kinase_AS"/>
</dbReference>
<dbReference type="InterPro" id="IPR011009">
    <property type="entry name" value="Kinase-like_dom_sf"/>
</dbReference>
<evidence type="ECO:0000256" key="1">
    <source>
        <dbReference type="ARBA" id="ARBA00022527"/>
    </source>
</evidence>
<dbReference type="Gene3D" id="3.30.200.20">
    <property type="entry name" value="Phosphorylase Kinase, domain 1"/>
    <property type="match status" value="1"/>
</dbReference>
<evidence type="ECO:0000256" key="2">
    <source>
        <dbReference type="ARBA" id="ARBA00022741"/>
    </source>
</evidence>
<dbReference type="PROSITE" id="PS00108">
    <property type="entry name" value="PROTEIN_KINASE_ST"/>
    <property type="match status" value="1"/>
</dbReference>
<name>A0A9Q1KNC8_9CARY</name>
<protein>
    <recommendedName>
        <fullName evidence="5">Protein kinase domain-containing protein</fullName>
    </recommendedName>
</protein>
<dbReference type="Proteomes" id="UP001153076">
    <property type="component" value="Unassembled WGS sequence"/>
</dbReference>
<dbReference type="SUPFAM" id="SSF56112">
    <property type="entry name" value="Protein kinase-like (PK-like)"/>
    <property type="match status" value="1"/>
</dbReference>
<keyword evidence="4" id="KW-1133">Transmembrane helix</keyword>
<dbReference type="EMBL" id="JAKOGI010000052">
    <property type="protein sequence ID" value="KAJ8446543.1"/>
    <property type="molecule type" value="Genomic_DNA"/>
</dbReference>